<dbReference type="AlphaFoldDB" id="A0A8J3KZY6"/>
<name>A0A8J3KZY6_9ACTN</name>
<evidence type="ECO:0000313" key="3">
    <source>
        <dbReference type="Proteomes" id="UP000630887"/>
    </source>
</evidence>
<evidence type="ECO:0000313" key="2">
    <source>
        <dbReference type="EMBL" id="GIG09382.1"/>
    </source>
</evidence>
<organism evidence="2 3">
    <name type="scientific">Catellatospora coxensis</name>
    <dbReference type="NCBI Taxonomy" id="310354"/>
    <lineage>
        <taxon>Bacteria</taxon>
        <taxon>Bacillati</taxon>
        <taxon>Actinomycetota</taxon>
        <taxon>Actinomycetes</taxon>
        <taxon>Micromonosporales</taxon>
        <taxon>Micromonosporaceae</taxon>
        <taxon>Catellatospora</taxon>
    </lineage>
</organism>
<evidence type="ECO:0000256" key="1">
    <source>
        <dbReference type="SAM" id="MobiDB-lite"/>
    </source>
</evidence>
<reference evidence="2 3" key="1">
    <citation type="submission" date="2021-01" db="EMBL/GenBank/DDBJ databases">
        <title>Whole genome shotgun sequence of Catellatospora coxensis NBRC 107359.</title>
        <authorList>
            <person name="Komaki H."/>
            <person name="Tamura T."/>
        </authorList>
    </citation>
    <scope>NUCLEOTIDE SEQUENCE [LARGE SCALE GENOMIC DNA]</scope>
    <source>
        <strain evidence="2 3">NBRC 107359</strain>
    </source>
</reference>
<comment type="caution">
    <text evidence="2">The sequence shown here is derived from an EMBL/GenBank/DDBJ whole genome shotgun (WGS) entry which is preliminary data.</text>
</comment>
<sequence length="65" mass="6579">MDQSVADRAEQHPGEPAAAVRLAVTRGRMPGIPSTAQGRCVTAPKPATAACGGSVTRQATNGHGR</sequence>
<keyword evidence="3" id="KW-1185">Reference proteome</keyword>
<feature type="region of interest" description="Disordered" evidence="1">
    <location>
        <begin position="29"/>
        <end position="65"/>
    </location>
</feature>
<feature type="compositionally biased region" description="Polar residues" evidence="1">
    <location>
        <begin position="55"/>
        <end position="65"/>
    </location>
</feature>
<accession>A0A8J3KZY6</accession>
<proteinExistence type="predicted"/>
<protein>
    <submittedName>
        <fullName evidence="2">Uncharacterized protein</fullName>
    </submittedName>
</protein>
<dbReference type="EMBL" id="BONI01000064">
    <property type="protein sequence ID" value="GIG09382.1"/>
    <property type="molecule type" value="Genomic_DNA"/>
</dbReference>
<dbReference type="Proteomes" id="UP000630887">
    <property type="component" value="Unassembled WGS sequence"/>
</dbReference>
<gene>
    <name evidence="2" type="ORF">Cco03nite_60820</name>
</gene>